<proteinExistence type="predicted"/>
<keyword evidence="2" id="KW-0238">DNA-binding</keyword>
<accession>A0ABS5CFM9</accession>
<dbReference type="PANTHER" id="PTHR43280:SF2">
    <property type="entry name" value="HTH-TYPE TRANSCRIPTIONAL REGULATOR EXSA"/>
    <property type="match status" value="1"/>
</dbReference>
<dbReference type="InterPro" id="IPR020449">
    <property type="entry name" value="Tscrpt_reg_AraC-type_HTH"/>
</dbReference>
<dbReference type="EMBL" id="JAGKSP010000007">
    <property type="protein sequence ID" value="MBP3964665.1"/>
    <property type="molecule type" value="Genomic_DNA"/>
</dbReference>
<dbReference type="PROSITE" id="PS01124">
    <property type="entry name" value="HTH_ARAC_FAMILY_2"/>
    <property type="match status" value="1"/>
</dbReference>
<dbReference type="InterPro" id="IPR014710">
    <property type="entry name" value="RmlC-like_jellyroll"/>
</dbReference>
<dbReference type="SMART" id="SM00342">
    <property type="entry name" value="HTH_ARAC"/>
    <property type="match status" value="1"/>
</dbReference>
<evidence type="ECO:0000256" key="3">
    <source>
        <dbReference type="ARBA" id="ARBA00023163"/>
    </source>
</evidence>
<reference evidence="5 6" key="1">
    <citation type="submission" date="2021-04" db="EMBL/GenBank/DDBJ databases">
        <title>Paenibacillus sp. DLE-14 whole genome sequence.</title>
        <authorList>
            <person name="Ham Y.J."/>
        </authorList>
    </citation>
    <scope>NUCLEOTIDE SEQUENCE [LARGE SCALE GENOMIC DNA]</scope>
    <source>
        <strain evidence="5 6">DLE-14</strain>
    </source>
</reference>
<sequence>MSESTIFRRTPLFLAGGSFDLSGNPDRFLLELHKHDANSEILLIEEGEGTFEIDGRSYTAGAGTLLVYHRGVWHKEQSTKHPFRATYIGFRELQVEELPPDFFLPPAAEPILHLHDQLPVIRNLMRDCISEFRRGEPESQTIANHCLAILFAKLARIAHYSDAADRTRVPSKEAVWKAKRIIEENYSAPLTLESLAEATYLNKFHLAHLFKDEMGVSPIQFLIYCRMEAAKRYLRTTNLQVKEIAEIVGYQSEPSFYNVFMKVNGVTPRKYRDEG</sequence>
<evidence type="ECO:0000259" key="4">
    <source>
        <dbReference type="PROSITE" id="PS01124"/>
    </source>
</evidence>
<dbReference type="Gene3D" id="1.10.10.60">
    <property type="entry name" value="Homeodomain-like"/>
    <property type="match status" value="2"/>
</dbReference>
<keyword evidence="1" id="KW-0805">Transcription regulation</keyword>
<dbReference type="InterPro" id="IPR037923">
    <property type="entry name" value="HTH-like"/>
</dbReference>
<dbReference type="RefSeq" id="WP_210660418.1">
    <property type="nucleotide sequence ID" value="NZ_JAGKSP010000007.1"/>
</dbReference>
<dbReference type="Pfam" id="PF12833">
    <property type="entry name" value="HTH_18"/>
    <property type="match status" value="1"/>
</dbReference>
<dbReference type="Pfam" id="PF02311">
    <property type="entry name" value="AraC_binding"/>
    <property type="match status" value="1"/>
</dbReference>
<feature type="domain" description="HTH araC/xylS-type" evidence="4">
    <location>
        <begin position="176"/>
        <end position="274"/>
    </location>
</feature>
<keyword evidence="3" id="KW-0804">Transcription</keyword>
<keyword evidence="6" id="KW-1185">Reference proteome</keyword>
<dbReference type="SUPFAM" id="SSF51215">
    <property type="entry name" value="Regulatory protein AraC"/>
    <property type="match status" value="1"/>
</dbReference>
<dbReference type="InterPro" id="IPR009057">
    <property type="entry name" value="Homeodomain-like_sf"/>
</dbReference>
<dbReference type="InterPro" id="IPR018060">
    <property type="entry name" value="HTH_AraC"/>
</dbReference>
<organism evidence="5 6">
    <name type="scientific">Paenibacillus lignilyticus</name>
    <dbReference type="NCBI Taxonomy" id="1172615"/>
    <lineage>
        <taxon>Bacteria</taxon>
        <taxon>Bacillati</taxon>
        <taxon>Bacillota</taxon>
        <taxon>Bacilli</taxon>
        <taxon>Bacillales</taxon>
        <taxon>Paenibacillaceae</taxon>
        <taxon>Paenibacillus</taxon>
    </lineage>
</organism>
<comment type="caution">
    <text evidence="5">The sequence shown here is derived from an EMBL/GenBank/DDBJ whole genome shotgun (WGS) entry which is preliminary data.</text>
</comment>
<dbReference type="SUPFAM" id="SSF46689">
    <property type="entry name" value="Homeodomain-like"/>
    <property type="match status" value="2"/>
</dbReference>
<gene>
    <name evidence="5" type="ORF">I8J30_18260</name>
</gene>
<evidence type="ECO:0000313" key="6">
    <source>
        <dbReference type="Proteomes" id="UP000673394"/>
    </source>
</evidence>
<evidence type="ECO:0000256" key="1">
    <source>
        <dbReference type="ARBA" id="ARBA00023015"/>
    </source>
</evidence>
<evidence type="ECO:0000256" key="2">
    <source>
        <dbReference type="ARBA" id="ARBA00023125"/>
    </source>
</evidence>
<dbReference type="PANTHER" id="PTHR43280">
    <property type="entry name" value="ARAC-FAMILY TRANSCRIPTIONAL REGULATOR"/>
    <property type="match status" value="1"/>
</dbReference>
<dbReference type="PRINTS" id="PR00032">
    <property type="entry name" value="HTHARAC"/>
</dbReference>
<dbReference type="Proteomes" id="UP000673394">
    <property type="component" value="Unassembled WGS sequence"/>
</dbReference>
<protein>
    <submittedName>
        <fullName evidence="5">Helix-turn-helix transcriptional regulator</fullName>
    </submittedName>
</protein>
<evidence type="ECO:0000313" key="5">
    <source>
        <dbReference type="EMBL" id="MBP3964665.1"/>
    </source>
</evidence>
<dbReference type="InterPro" id="IPR003313">
    <property type="entry name" value="AraC-bd"/>
</dbReference>
<dbReference type="Gene3D" id="2.60.120.10">
    <property type="entry name" value="Jelly Rolls"/>
    <property type="match status" value="1"/>
</dbReference>
<name>A0ABS5CFM9_9BACL</name>